<dbReference type="InterPro" id="IPR050834">
    <property type="entry name" value="Glycosyltransf_2"/>
</dbReference>
<dbReference type="GO" id="GO:0016757">
    <property type="term" value="F:glycosyltransferase activity"/>
    <property type="evidence" value="ECO:0007669"/>
    <property type="project" value="UniProtKB-KW"/>
</dbReference>
<evidence type="ECO:0000313" key="3">
    <source>
        <dbReference type="Proteomes" id="UP001589536"/>
    </source>
</evidence>
<reference evidence="2 3" key="1">
    <citation type="submission" date="2024-09" db="EMBL/GenBank/DDBJ databases">
        <authorList>
            <person name="Sun Q."/>
            <person name="Mori K."/>
        </authorList>
    </citation>
    <scope>NUCLEOTIDE SEQUENCE [LARGE SCALE GENOMIC DNA]</scope>
    <source>
        <strain evidence="2 3">JCM 13519</strain>
    </source>
</reference>
<gene>
    <name evidence="2" type="ORF">ACFFPI_12165</name>
</gene>
<dbReference type="EMBL" id="JBHMBH010000027">
    <property type="protein sequence ID" value="MFB9714877.1"/>
    <property type="molecule type" value="Genomic_DNA"/>
</dbReference>
<comment type="caution">
    <text evidence="2">The sequence shown here is derived from an EMBL/GenBank/DDBJ whole genome shotgun (WGS) entry which is preliminary data.</text>
</comment>
<evidence type="ECO:0000313" key="2">
    <source>
        <dbReference type="EMBL" id="MFB9714877.1"/>
    </source>
</evidence>
<sequence length="744" mass="81915">MKETTIPGAGENDEYGSRIVQDPGLRVREIAAVHGLGTPGLITEVAATAPLYGVSVIVPSFMGSDRIAECLDSLEAQDLDPKSFEVIVVMNGPDDGTIDVARRFSQRFPLGHLRLIKQSLASAGAARNFGLALARFSFVTMVDDDDRVGRRFLSSMLKVAGPGQVAIAPIIDVHPDGTWDRNNALNKKIFARAGKPFVFSSASDLIGFNACKLIPAAGVKDISYSESLRSGEDICFMAEVAVLNSFTAQVGSLDEEAAYFRVLRNDSISRKPLDFDFAVAQRLAVIEKLEECRSWDSGAKDSTLKTLVNAQANFLRRYLDLFPEERDRVVEAIDASAIKDFPWPRINDGYAKDLAISYCFSPFADTSAVIAAKTIAERSKIVDVISNDMSAVRKLDSNIETIAARFIDKMFVVDAPVSFAGWDQISEFVSRGIAVADRQDALNGGYETMYSRVLWAGSHFLGAMFKVRHPAVIWSAEFSDPLSFDSQGLPRAGDLKRDGLFEVLDRAVRSKGYSGPNSDNLFVWCEYISYVLADELIFTNENQLEYMLSKVDEPKLQNAIRSKAVVRVHPTPPARSYGVVPSEYSLSGSVVNIGYFGAFYENRGLFEVLTALMNAPLDIRRGLRLHVFTNKPEFVEKQALSMGLTGIVKTQSYRPYLEFLNLATRFDVLLVNDVERAGELAINPFLPSKYSDYKGSGVAIWGLVDGGSALSREPLRFKSGVGNGPEALVILGEIFRTYRRDRGN</sequence>
<evidence type="ECO:0000259" key="1">
    <source>
        <dbReference type="Pfam" id="PF00535"/>
    </source>
</evidence>
<dbReference type="PANTHER" id="PTHR43685">
    <property type="entry name" value="GLYCOSYLTRANSFERASE"/>
    <property type="match status" value="1"/>
</dbReference>
<dbReference type="Proteomes" id="UP001589536">
    <property type="component" value="Unassembled WGS sequence"/>
</dbReference>
<dbReference type="InterPro" id="IPR029044">
    <property type="entry name" value="Nucleotide-diphossugar_trans"/>
</dbReference>
<keyword evidence="2" id="KW-0328">Glycosyltransferase</keyword>
<dbReference type="PANTHER" id="PTHR43685:SF2">
    <property type="entry name" value="GLYCOSYLTRANSFERASE 2-LIKE DOMAIN-CONTAINING PROTEIN"/>
    <property type="match status" value="1"/>
</dbReference>
<dbReference type="InterPro" id="IPR001173">
    <property type="entry name" value="Glyco_trans_2-like"/>
</dbReference>
<organism evidence="2 3">
    <name type="scientific">Arthrobacter methylotrophus</name>
    <dbReference type="NCBI Taxonomy" id="121291"/>
    <lineage>
        <taxon>Bacteria</taxon>
        <taxon>Bacillati</taxon>
        <taxon>Actinomycetota</taxon>
        <taxon>Actinomycetes</taxon>
        <taxon>Micrococcales</taxon>
        <taxon>Micrococcaceae</taxon>
        <taxon>Arthrobacter</taxon>
    </lineage>
</organism>
<name>A0ABV5UQR9_9MICC</name>
<dbReference type="CDD" id="cd00761">
    <property type="entry name" value="Glyco_tranf_GTA_type"/>
    <property type="match status" value="1"/>
</dbReference>
<dbReference type="SUPFAM" id="SSF53448">
    <property type="entry name" value="Nucleotide-diphospho-sugar transferases"/>
    <property type="match status" value="1"/>
</dbReference>
<dbReference type="EC" id="2.4.-.-" evidence="2"/>
<dbReference type="RefSeq" id="WP_376954405.1">
    <property type="nucleotide sequence ID" value="NZ_JBHMBH010000027.1"/>
</dbReference>
<keyword evidence="2" id="KW-0808">Transferase</keyword>
<keyword evidence="3" id="KW-1185">Reference proteome</keyword>
<proteinExistence type="predicted"/>
<protein>
    <submittedName>
        <fullName evidence="2">Glycosyltransferase</fullName>
        <ecNumber evidence="2">2.4.-.-</ecNumber>
    </submittedName>
</protein>
<accession>A0ABV5UQR9</accession>
<dbReference type="Pfam" id="PF00535">
    <property type="entry name" value="Glycos_transf_2"/>
    <property type="match status" value="1"/>
</dbReference>
<feature type="domain" description="Glycosyltransferase 2-like" evidence="1">
    <location>
        <begin position="55"/>
        <end position="210"/>
    </location>
</feature>
<dbReference type="Gene3D" id="3.90.550.10">
    <property type="entry name" value="Spore Coat Polysaccharide Biosynthesis Protein SpsA, Chain A"/>
    <property type="match status" value="1"/>
</dbReference>